<feature type="transmembrane region" description="Helical" evidence="1">
    <location>
        <begin position="16"/>
        <end position="35"/>
    </location>
</feature>
<dbReference type="EMBL" id="AMCI01009461">
    <property type="protein sequence ID" value="EJW89456.1"/>
    <property type="molecule type" value="Genomic_DNA"/>
</dbReference>
<reference evidence="2" key="1">
    <citation type="journal article" date="2012" name="PLoS ONE">
        <title>Gene sets for utilization of primary and secondary nutrition supplies in the distal gut of endangered iberian lynx.</title>
        <authorList>
            <person name="Alcaide M."/>
            <person name="Messina E."/>
            <person name="Richter M."/>
            <person name="Bargiela R."/>
            <person name="Peplies J."/>
            <person name="Huws S.A."/>
            <person name="Newbold C.J."/>
            <person name="Golyshin P.N."/>
            <person name="Simon M.A."/>
            <person name="Lopez G."/>
            <person name="Yakimov M.M."/>
            <person name="Ferrer M."/>
        </authorList>
    </citation>
    <scope>NUCLEOTIDE SEQUENCE</scope>
</reference>
<proteinExistence type="predicted"/>
<keyword evidence="1" id="KW-1133">Transmembrane helix</keyword>
<sequence>QVSDIDEVNSFSSYQINRWITSIIALVAGILYCTLRNYGPYMTTISMGVYVYKMVDGLADVYEGRLQQADKLYLAA</sequence>
<dbReference type="AlphaFoldDB" id="J9F3I2"/>
<organism evidence="2">
    <name type="scientific">gut metagenome</name>
    <dbReference type="NCBI Taxonomy" id="749906"/>
    <lineage>
        <taxon>unclassified sequences</taxon>
        <taxon>metagenomes</taxon>
        <taxon>organismal metagenomes</taxon>
    </lineage>
</organism>
<gene>
    <name evidence="2" type="ORF">EVA_22437</name>
</gene>
<keyword evidence="1" id="KW-0812">Transmembrane</keyword>
<name>J9F3I2_9ZZZZ</name>
<feature type="non-terminal residue" evidence="2">
    <location>
        <position position="1"/>
    </location>
</feature>
<comment type="caution">
    <text evidence="2">The sequence shown here is derived from an EMBL/GenBank/DDBJ whole genome shotgun (WGS) entry which is preliminary data.</text>
</comment>
<evidence type="ECO:0000256" key="1">
    <source>
        <dbReference type="SAM" id="Phobius"/>
    </source>
</evidence>
<keyword evidence="1" id="KW-0472">Membrane</keyword>
<protein>
    <submittedName>
        <fullName evidence="2">Transcriptional activator</fullName>
    </submittedName>
</protein>
<evidence type="ECO:0000313" key="2">
    <source>
        <dbReference type="EMBL" id="EJW89456.1"/>
    </source>
</evidence>
<accession>J9F3I2</accession>